<evidence type="ECO:0000313" key="1">
    <source>
        <dbReference type="EMBL" id="TKC14388.1"/>
    </source>
</evidence>
<dbReference type="EMBL" id="SWBM01000009">
    <property type="protein sequence ID" value="TKC14388.1"/>
    <property type="molecule type" value="Genomic_DNA"/>
</dbReference>
<keyword evidence="2" id="KW-1185">Reference proteome</keyword>
<dbReference type="AlphaFoldDB" id="A0A4U1CXL3"/>
<proteinExistence type="predicted"/>
<name>A0A4U1CXL3_9BACI</name>
<sequence>MSSEITLQQIAENITKSILNANDKDIEGFQRILEESIKLRESHRSLQKLVKDYSSSTFIRAKSS</sequence>
<dbReference type="RefSeq" id="WP_136833591.1">
    <property type="nucleotide sequence ID" value="NZ_SWBM01000009.1"/>
</dbReference>
<dbReference type="OrthoDB" id="2924972at2"/>
<organism evidence="1 2">
    <name type="scientific">Robertmurraya kyonggiensis</name>
    <dbReference type="NCBI Taxonomy" id="1037680"/>
    <lineage>
        <taxon>Bacteria</taxon>
        <taxon>Bacillati</taxon>
        <taxon>Bacillota</taxon>
        <taxon>Bacilli</taxon>
        <taxon>Bacillales</taxon>
        <taxon>Bacillaceae</taxon>
        <taxon>Robertmurraya</taxon>
    </lineage>
</organism>
<gene>
    <name evidence="1" type="ORF">FA727_21760</name>
</gene>
<comment type="caution">
    <text evidence="1">The sequence shown here is derived from an EMBL/GenBank/DDBJ whole genome shotgun (WGS) entry which is preliminary data.</text>
</comment>
<reference evidence="1 2" key="1">
    <citation type="journal article" date="2011" name="J. Microbiol.">
        <title>Bacillus kyonggiensis sp. nov., isolated from soil of a lettuce field.</title>
        <authorList>
            <person name="Dong K."/>
            <person name="Lee S."/>
        </authorList>
    </citation>
    <scope>NUCLEOTIDE SEQUENCE [LARGE SCALE GENOMIC DNA]</scope>
    <source>
        <strain evidence="1 2">NB22</strain>
    </source>
</reference>
<accession>A0A4U1CXL3</accession>
<protein>
    <submittedName>
        <fullName evidence="1">Uncharacterized protein</fullName>
    </submittedName>
</protein>
<evidence type="ECO:0000313" key="2">
    <source>
        <dbReference type="Proteomes" id="UP000307756"/>
    </source>
</evidence>
<dbReference type="Proteomes" id="UP000307756">
    <property type="component" value="Unassembled WGS sequence"/>
</dbReference>